<name>A0A0A9U9A3_ARUDO</name>
<dbReference type="GO" id="GO:0043531">
    <property type="term" value="F:ADP binding"/>
    <property type="evidence" value="ECO:0007669"/>
    <property type="project" value="InterPro"/>
</dbReference>
<organism evidence="2">
    <name type="scientific">Arundo donax</name>
    <name type="common">Giant reed</name>
    <name type="synonym">Donax arundinaceus</name>
    <dbReference type="NCBI Taxonomy" id="35708"/>
    <lineage>
        <taxon>Eukaryota</taxon>
        <taxon>Viridiplantae</taxon>
        <taxon>Streptophyta</taxon>
        <taxon>Embryophyta</taxon>
        <taxon>Tracheophyta</taxon>
        <taxon>Spermatophyta</taxon>
        <taxon>Magnoliopsida</taxon>
        <taxon>Liliopsida</taxon>
        <taxon>Poales</taxon>
        <taxon>Poaceae</taxon>
        <taxon>PACMAD clade</taxon>
        <taxon>Arundinoideae</taxon>
        <taxon>Arundineae</taxon>
        <taxon>Arundo</taxon>
    </lineage>
</organism>
<dbReference type="Pfam" id="PF00931">
    <property type="entry name" value="NB-ARC"/>
    <property type="match status" value="1"/>
</dbReference>
<evidence type="ECO:0000313" key="2">
    <source>
        <dbReference type="EMBL" id="JAE23134.1"/>
    </source>
</evidence>
<dbReference type="EMBL" id="GBRH01174762">
    <property type="protein sequence ID" value="JAE23134.1"/>
    <property type="molecule type" value="Transcribed_RNA"/>
</dbReference>
<dbReference type="Gene3D" id="3.40.50.300">
    <property type="entry name" value="P-loop containing nucleotide triphosphate hydrolases"/>
    <property type="match status" value="1"/>
</dbReference>
<accession>A0A0A9U9A3</accession>
<proteinExistence type="predicted"/>
<reference evidence="2" key="1">
    <citation type="submission" date="2014-09" db="EMBL/GenBank/DDBJ databases">
        <authorList>
            <person name="Magalhaes I.L.F."/>
            <person name="Oliveira U."/>
            <person name="Santos F.R."/>
            <person name="Vidigal T.H.D.A."/>
            <person name="Brescovit A.D."/>
            <person name="Santos A.J."/>
        </authorList>
    </citation>
    <scope>NUCLEOTIDE SEQUENCE</scope>
    <source>
        <tissue evidence="2">Shoot tissue taken approximately 20 cm above the soil surface</tissue>
    </source>
</reference>
<dbReference type="SUPFAM" id="SSF52540">
    <property type="entry name" value="P-loop containing nucleoside triphosphate hydrolases"/>
    <property type="match status" value="1"/>
</dbReference>
<reference evidence="2" key="2">
    <citation type="journal article" date="2015" name="Data Brief">
        <title>Shoot transcriptome of the giant reed, Arundo donax.</title>
        <authorList>
            <person name="Barrero R.A."/>
            <person name="Guerrero F.D."/>
            <person name="Moolhuijzen P."/>
            <person name="Goolsby J.A."/>
            <person name="Tidwell J."/>
            <person name="Bellgard S.E."/>
            <person name="Bellgard M.I."/>
        </authorList>
    </citation>
    <scope>NUCLEOTIDE SEQUENCE</scope>
    <source>
        <tissue evidence="2">Shoot tissue taken approximately 20 cm above the soil surface</tissue>
    </source>
</reference>
<dbReference type="AlphaFoldDB" id="A0A0A9U9A3"/>
<sequence>MESGFMTMSRMRLVEVIQSYLQDKKYMIVLDDVWDKYAWLFLNYAFVRNNCES</sequence>
<evidence type="ECO:0000259" key="1">
    <source>
        <dbReference type="Pfam" id="PF00931"/>
    </source>
</evidence>
<dbReference type="InterPro" id="IPR002182">
    <property type="entry name" value="NB-ARC"/>
</dbReference>
<protein>
    <recommendedName>
        <fullName evidence="1">NB-ARC domain-containing protein</fullName>
    </recommendedName>
</protein>
<feature type="domain" description="NB-ARC" evidence="1">
    <location>
        <begin position="8"/>
        <end position="44"/>
    </location>
</feature>
<dbReference type="InterPro" id="IPR027417">
    <property type="entry name" value="P-loop_NTPase"/>
</dbReference>